<dbReference type="AlphaFoldDB" id="A0AAV2CL46"/>
<accession>A0AAV2CL46</accession>
<sequence length="134" mass="15128">MSVVNPNISHRRRRENLTLILHVRIRLDDRDRIVSLGVRLQIRVPQQPIATPAAASGEASLQRPAARAQHHRISLCDHHCFSPAPFRRSLIGLFFLFTATLFRPSPVSSALFLFARSSGAAVANGNYNFFFYFL</sequence>
<reference evidence="1 2" key="1">
    <citation type="submission" date="2024-04" db="EMBL/GenBank/DDBJ databases">
        <authorList>
            <person name="Fracassetti M."/>
        </authorList>
    </citation>
    <scope>NUCLEOTIDE SEQUENCE [LARGE SCALE GENOMIC DNA]</scope>
</reference>
<organism evidence="1 2">
    <name type="scientific">Linum trigynum</name>
    <dbReference type="NCBI Taxonomy" id="586398"/>
    <lineage>
        <taxon>Eukaryota</taxon>
        <taxon>Viridiplantae</taxon>
        <taxon>Streptophyta</taxon>
        <taxon>Embryophyta</taxon>
        <taxon>Tracheophyta</taxon>
        <taxon>Spermatophyta</taxon>
        <taxon>Magnoliopsida</taxon>
        <taxon>eudicotyledons</taxon>
        <taxon>Gunneridae</taxon>
        <taxon>Pentapetalae</taxon>
        <taxon>rosids</taxon>
        <taxon>fabids</taxon>
        <taxon>Malpighiales</taxon>
        <taxon>Linaceae</taxon>
        <taxon>Linum</taxon>
    </lineage>
</organism>
<dbReference type="Proteomes" id="UP001497516">
    <property type="component" value="Chromosome 1"/>
</dbReference>
<evidence type="ECO:0000313" key="2">
    <source>
        <dbReference type="Proteomes" id="UP001497516"/>
    </source>
</evidence>
<proteinExistence type="predicted"/>
<name>A0AAV2CL46_9ROSI</name>
<gene>
    <name evidence="1" type="ORF">LTRI10_LOCUS4327</name>
</gene>
<evidence type="ECO:0000313" key="1">
    <source>
        <dbReference type="EMBL" id="CAL1356642.1"/>
    </source>
</evidence>
<keyword evidence="2" id="KW-1185">Reference proteome</keyword>
<dbReference type="EMBL" id="OZ034813">
    <property type="protein sequence ID" value="CAL1356642.1"/>
    <property type="molecule type" value="Genomic_DNA"/>
</dbReference>
<protein>
    <submittedName>
        <fullName evidence="1">Uncharacterized protein</fullName>
    </submittedName>
</protein>